<evidence type="ECO:0000313" key="11">
    <source>
        <dbReference type="Proteomes" id="UP000410967"/>
    </source>
</evidence>
<dbReference type="AlphaFoldDB" id="A0A393N7X3"/>
<evidence type="ECO:0000313" key="14">
    <source>
        <dbReference type="Proteomes" id="UP000852906"/>
    </source>
</evidence>
<sequence>MPTYAVKEIEIFVRDAKLTTGDGVLIKDLETLDISLNSNIEQYTTIGENFERAVKTGMAMELGLDGKYNDSDEGQNELRETWDKVGASAEKTIVVKFPGGSKYEITGPIGINDFGGGGANDIGAFSATLNSNGAPKFTAAVAP</sequence>
<reference evidence="6" key="5">
    <citation type="submission" date="2020-01" db="EMBL/GenBank/DDBJ databases">
        <authorList>
            <consortium name="NCBI Pathogen Detection Project"/>
        </authorList>
    </citation>
    <scope>NUCLEOTIDE SEQUENCE</scope>
    <source>
        <strain evidence="6">CFIAFB20130012</strain>
    </source>
</reference>
<dbReference type="RefSeq" id="WP_003723782.1">
    <property type="nucleotide sequence ID" value="NC_021826.1"/>
</dbReference>
<dbReference type="Proteomes" id="UP000337746">
    <property type="component" value="Unassembled WGS sequence"/>
</dbReference>
<dbReference type="EMBL" id="AACKDQ010000045">
    <property type="protein sequence ID" value="EAK9318302.1"/>
    <property type="molecule type" value="Genomic_DNA"/>
</dbReference>
<reference evidence="3 11" key="4">
    <citation type="submission" date="2019-04" db="EMBL/GenBank/DDBJ databases">
        <authorList>
            <consortium name="GenomeTrakr network: Whole genome sequencing for foodborne pathogen traceback"/>
        </authorList>
    </citation>
    <scope>NUCLEOTIDE SEQUENCE [LARGE SCALE GENOMIC DNA]</scope>
    <source>
        <strain evidence="3 11">PHLUSALM00088</strain>
    </source>
</reference>
<dbReference type="Proteomes" id="UP000410967">
    <property type="component" value="Unassembled WGS sequence"/>
</dbReference>
<evidence type="ECO:0000313" key="5">
    <source>
        <dbReference type="EMBL" id="ECC1555580.1"/>
    </source>
</evidence>
<gene>
    <name evidence="7" type="ORF">AJL21_04865</name>
    <name evidence="1" type="ORF">APD94_15005</name>
    <name evidence="2" type="ORF">BCZ21_05160</name>
    <name evidence="3" type="ORF">FA835_14490</name>
    <name evidence="4" type="ORF">FLR03_11485</name>
    <name evidence="5" type="ORF">FNX40_02035</name>
    <name evidence="6" type="ORF">GYR60_13265</name>
</gene>
<organism evidence="2 8">
    <name type="scientific">Listeria monocytogenes</name>
    <dbReference type="NCBI Taxonomy" id="1639"/>
    <lineage>
        <taxon>Bacteria</taxon>
        <taxon>Bacillati</taxon>
        <taxon>Bacillota</taxon>
        <taxon>Bacilli</taxon>
        <taxon>Bacillales</taxon>
        <taxon>Listeriaceae</taxon>
        <taxon>Listeria</taxon>
    </lineage>
</organism>
<evidence type="ECO:0000313" key="2">
    <source>
        <dbReference type="EMBL" id="EAG2086639.1"/>
    </source>
</evidence>
<accession>A0A393N7X3</accession>
<dbReference type="Proteomes" id="UP000389283">
    <property type="component" value="Unassembled WGS sequence"/>
</dbReference>
<reference evidence="8 9" key="3">
    <citation type="submission" date="2018-06" db="EMBL/GenBank/DDBJ databases">
        <authorList>
            <consortium name="GenomeTrakr: Next Generation Sequencing Network for Food Pathogen Tracability"/>
        </authorList>
    </citation>
    <scope>NUCLEOTIDE SEQUENCE [LARGE SCALE GENOMIC DNA]</scope>
    <source>
        <strain evidence="4 12">FDA00014336</strain>
        <strain evidence="5 10">FDA00014370</strain>
        <strain evidence="2 8">FLAG-54356</strain>
        <strain evidence="1 9">FLAG-78586</strain>
    </source>
</reference>
<evidence type="ECO:0000313" key="9">
    <source>
        <dbReference type="Proteomes" id="UP000355989"/>
    </source>
</evidence>
<dbReference type="EMBL" id="MJTJ01000008">
    <property type="protein sequence ID" value="OET51597.1"/>
    <property type="molecule type" value="Genomic_DNA"/>
</dbReference>
<evidence type="ECO:0000313" key="3">
    <source>
        <dbReference type="EMBL" id="EAK9318302.1"/>
    </source>
</evidence>
<dbReference type="EMBL" id="AAHZFN010000014">
    <property type="protein sequence ID" value="ECB9474298.1"/>
    <property type="molecule type" value="Genomic_DNA"/>
</dbReference>
<evidence type="ECO:0000313" key="10">
    <source>
        <dbReference type="Proteomes" id="UP000389283"/>
    </source>
</evidence>
<dbReference type="EMBL" id="AAAQOE010000009">
    <property type="protein sequence ID" value="EAE1097275.1"/>
    <property type="molecule type" value="Genomic_DNA"/>
</dbReference>
<reference evidence="6 13" key="2">
    <citation type="journal article" date="2018" name="Genome Biol.">
        <title>SKESA: strategic k-mer extension for scrupulous assemblies.</title>
        <authorList>
            <person name="Souvorov A."/>
            <person name="Agarwala R."/>
            <person name="Lipman D.J."/>
        </authorList>
    </citation>
    <scope>NUCLEOTIDE SEQUENCE [LARGE SCALE GENOMIC DNA]</scope>
    <source>
        <strain evidence="6 13">CFIAFB20130012</strain>
    </source>
</reference>
<evidence type="ECO:0000313" key="12">
    <source>
        <dbReference type="Proteomes" id="UP000423131"/>
    </source>
</evidence>
<protein>
    <submittedName>
        <fullName evidence="2">Ig domain-containing protein</fullName>
    </submittedName>
</protein>
<evidence type="ECO:0000313" key="8">
    <source>
        <dbReference type="Proteomes" id="UP000337746"/>
    </source>
</evidence>
<evidence type="ECO:0000313" key="4">
    <source>
        <dbReference type="EMBL" id="ECB9474298.1"/>
    </source>
</evidence>
<evidence type="ECO:0000313" key="1">
    <source>
        <dbReference type="EMBL" id="EAE1097275.1"/>
    </source>
</evidence>
<dbReference type="NCBIfam" id="NF047353">
    <property type="entry name" value="tube_lmo2291"/>
    <property type="match status" value="1"/>
</dbReference>
<evidence type="ECO:0000313" key="13">
    <source>
        <dbReference type="Proteomes" id="UP000840197"/>
    </source>
</evidence>
<dbReference type="Proteomes" id="UP000423131">
    <property type="component" value="Unassembled WGS sequence"/>
</dbReference>
<dbReference type="EMBL" id="AAIAJJ010000001">
    <property type="protein sequence ID" value="ECC1555580.1"/>
    <property type="molecule type" value="Genomic_DNA"/>
</dbReference>
<proteinExistence type="predicted"/>
<dbReference type="Proteomes" id="UP000852906">
    <property type="component" value="Unassembled WGS sequence"/>
</dbReference>
<dbReference type="Proteomes" id="UP000355989">
    <property type="component" value="Unassembled WGS sequence"/>
</dbReference>
<dbReference type="EMBL" id="AABAWE010000002">
    <property type="protein sequence ID" value="EAG2086639.1"/>
    <property type="molecule type" value="Genomic_DNA"/>
</dbReference>
<dbReference type="EMBL" id="DAAIHR010000015">
    <property type="protein sequence ID" value="HAB8399493.1"/>
    <property type="molecule type" value="Genomic_DNA"/>
</dbReference>
<reference evidence="7 14" key="1">
    <citation type="submission" date="2016-09" db="EMBL/GenBank/DDBJ databases">
        <title>100K Listeria isolates.</title>
        <authorList>
            <person name="Chen P."/>
            <person name="Weimer B.C."/>
            <person name="Kong N."/>
            <person name="Huang B."/>
        </authorList>
    </citation>
    <scope>NUCLEOTIDE SEQUENCE [LARGE SCALE GENOMIC DNA]</scope>
    <source>
        <strain evidence="7 14">BCW_2383</strain>
    </source>
</reference>
<dbReference type="Proteomes" id="UP000840197">
    <property type="component" value="Unassembled WGS sequence"/>
</dbReference>
<comment type="caution">
    <text evidence="2">The sequence shown here is derived from an EMBL/GenBank/DDBJ whole genome shotgun (WGS) entry which is preliminary data.</text>
</comment>
<evidence type="ECO:0000313" key="7">
    <source>
        <dbReference type="EMBL" id="OET51597.1"/>
    </source>
</evidence>
<evidence type="ECO:0000313" key="6">
    <source>
        <dbReference type="EMBL" id="HAB8399493.1"/>
    </source>
</evidence>
<name>A0A393N7X3_LISMN</name>